<dbReference type="EMBL" id="NIDE01000020">
    <property type="protein sequence ID" value="OWK34206.1"/>
    <property type="molecule type" value="Genomic_DNA"/>
</dbReference>
<dbReference type="RefSeq" id="WP_088260509.1">
    <property type="nucleotide sequence ID" value="NZ_NIDE01000020.1"/>
</dbReference>
<evidence type="ECO:0000313" key="2">
    <source>
        <dbReference type="EMBL" id="OWK34206.1"/>
    </source>
</evidence>
<keyword evidence="1" id="KW-0051">Antiviral defense</keyword>
<evidence type="ECO:0000313" key="3">
    <source>
        <dbReference type="Proteomes" id="UP000214646"/>
    </source>
</evidence>
<dbReference type="NCBIfam" id="TIGR02586">
    <property type="entry name" value="cas5_cmx5_devS"/>
    <property type="match status" value="1"/>
</dbReference>
<accession>A0A225DA85</accession>
<protein>
    <submittedName>
        <fullName evidence="2">CRISPR-associated fruiting body developmental protein S</fullName>
    </submittedName>
</protein>
<reference evidence="3" key="1">
    <citation type="submission" date="2017-06" db="EMBL/GenBank/DDBJ databases">
        <title>Genome analysis of Fimbriiglobus ruber SP5, the first member of the order Planctomycetales with confirmed chitinolytic capability.</title>
        <authorList>
            <person name="Ravin N.V."/>
            <person name="Rakitin A.L."/>
            <person name="Ivanova A.A."/>
            <person name="Beletsky A.V."/>
            <person name="Kulichevskaya I.S."/>
            <person name="Mardanov A.V."/>
            <person name="Dedysh S.N."/>
        </authorList>
    </citation>
    <scope>NUCLEOTIDE SEQUENCE [LARGE SCALE GENOMIC DNA]</scope>
    <source>
        <strain evidence="3">SP5</strain>
    </source>
</reference>
<sequence>MLGVYVTVPVACFRKGMAREYLETEPLPPPATCYGFLLSFVGETDRRRHVGARVAPVLLNKPPTSVVLRTVWRVKKMPLGSPGNTRPDYQQLLTDVKLVVWLDSSAESGTEPTLEARVRAAFTHPSSVNRFGGLSLGESTHLVDEVSLLEGKKADSISGQVGRAFLLAPKGRLSLPVWVDHVGSAGTRYATGSLEEMTLPTPPSADRLPIIHHSP</sequence>
<dbReference type="InterPro" id="IPR013415">
    <property type="entry name" value="Cas5_Cmx5_DevS"/>
</dbReference>
<dbReference type="OrthoDB" id="9782505at2"/>
<keyword evidence="3" id="KW-1185">Reference proteome</keyword>
<dbReference type="AlphaFoldDB" id="A0A225DA85"/>
<dbReference type="Proteomes" id="UP000214646">
    <property type="component" value="Unassembled WGS sequence"/>
</dbReference>
<dbReference type="GO" id="GO:0051607">
    <property type="term" value="P:defense response to virus"/>
    <property type="evidence" value="ECO:0007669"/>
    <property type="project" value="UniProtKB-KW"/>
</dbReference>
<dbReference type="NCBIfam" id="TIGR02593">
    <property type="entry name" value="CRISPR_cas5"/>
    <property type="match status" value="1"/>
</dbReference>
<organism evidence="2 3">
    <name type="scientific">Fimbriiglobus ruber</name>
    <dbReference type="NCBI Taxonomy" id="1908690"/>
    <lineage>
        <taxon>Bacteria</taxon>
        <taxon>Pseudomonadati</taxon>
        <taxon>Planctomycetota</taxon>
        <taxon>Planctomycetia</taxon>
        <taxon>Gemmatales</taxon>
        <taxon>Gemmataceae</taxon>
        <taxon>Fimbriiglobus</taxon>
    </lineage>
</organism>
<name>A0A225DA85_9BACT</name>
<comment type="caution">
    <text evidence="2">The sequence shown here is derived from an EMBL/GenBank/DDBJ whole genome shotgun (WGS) entry which is preliminary data.</text>
</comment>
<dbReference type="InterPro" id="IPR013422">
    <property type="entry name" value="CRISPR-assoc_prot_Cas5_N"/>
</dbReference>
<evidence type="ECO:0000256" key="1">
    <source>
        <dbReference type="ARBA" id="ARBA00023118"/>
    </source>
</evidence>
<gene>
    <name evidence="2" type="ORF">FRUB_10177</name>
</gene>
<proteinExistence type="predicted"/>